<dbReference type="STRING" id="187304.B0E33_19280"/>
<evidence type="ECO:0000256" key="1">
    <source>
        <dbReference type="SAM" id="Phobius"/>
    </source>
</evidence>
<name>A0A0M6Y2X0_9HYPH</name>
<evidence type="ECO:0000313" key="2">
    <source>
        <dbReference type="EMBL" id="CTQ43699.1"/>
    </source>
</evidence>
<sequence>MSFHFTPDLSPATGRPDIEVSLPEEPRQAFPRRAMRAAVAAGVFLGTTFAIAVVFFIPVIVFNLSRIEALEIAGRHIPVTQFADELGALFWGTFIVALAFTSFIASLLLFATGRIIRPHRKPVRTDDALVHLNVLRLSGAER</sequence>
<dbReference type="RefSeq" id="WP_145903536.1">
    <property type="nucleotide sequence ID" value="NZ_CP045622.1"/>
</dbReference>
<dbReference type="Proteomes" id="UP000048926">
    <property type="component" value="Unassembled WGS sequence"/>
</dbReference>
<proteinExistence type="predicted"/>
<dbReference type="AlphaFoldDB" id="A0A0M6Y2X0"/>
<accession>A0A0M6Y2X0</accession>
<dbReference type="OrthoDB" id="7677831at2"/>
<feature type="transmembrane region" description="Helical" evidence="1">
    <location>
        <begin position="88"/>
        <end position="111"/>
    </location>
</feature>
<keyword evidence="1" id="KW-0812">Transmembrane</keyword>
<organism evidence="2 3">
    <name type="scientific">Roseibium aggregatum</name>
    <dbReference type="NCBI Taxonomy" id="187304"/>
    <lineage>
        <taxon>Bacteria</taxon>
        <taxon>Pseudomonadati</taxon>
        <taxon>Pseudomonadota</taxon>
        <taxon>Alphaproteobacteria</taxon>
        <taxon>Hyphomicrobiales</taxon>
        <taxon>Stappiaceae</taxon>
        <taxon>Roseibium</taxon>
    </lineage>
</organism>
<gene>
    <name evidence="2" type="ORF">LAL4801_02139</name>
</gene>
<evidence type="ECO:0000313" key="3">
    <source>
        <dbReference type="Proteomes" id="UP000048926"/>
    </source>
</evidence>
<keyword evidence="1" id="KW-0472">Membrane</keyword>
<keyword evidence="3" id="KW-1185">Reference proteome</keyword>
<protein>
    <submittedName>
        <fullName evidence="2">Uncharacterized protein</fullName>
    </submittedName>
</protein>
<dbReference type="EMBL" id="CXST01000001">
    <property type="protein sequence ID" value="CTQ43699.1"/>
    <property type="molecule type" value="Genomic_DNA"/>
</dbReference>
<reference evidence="3" key="1">
    <citation type="submission" date="2015-07" db="EMBL/GenBank/DDBJ databases">
        <authorList>
            <person name="Rodrigo-Torres Lidia"/>
            <person name="Arahal R.David."/>
        </authorList>
    </citation>
    <scope>NUCLEOTIDE SEQUENCE [LARGE SCALE GENOMIC DNA]</scope>
    <source>
        <strain evidence="3">CECT 4801</strain>
    </source>
</reference>
<keyword evidence="1" id="KW-1133">Transmembrane helix</keyword>
<feature type="transmembrane region" description="Helical" evidence="1">
    <location>
        <begin position="37"/>
        <end position="61"/>
    </location>
</feature>